<dbReference type="Gene3D" id="2.10.230.10">
    <property type="entry name" value="Heat shock protein DnaJ, cysteine-rich domain"/>
    <property type="match status" value="1"/>
</dbReference>
<name>A0A553R6M6_9TELE</name>
<dbReference type="InterPro" id="IPR018253">
    <property type="entry name" value="DnaJ_domain_CS"/>
</dbReference>
<dbReference type="InterPro" id="IPR012724">
    <property type="entry name" value="DnaJ"/>
</dbReference>
<dbReference type="GO" id="GO:0043066">
    <property type="term" value="P:negative regulation of apoptotic process"/>
    <property type="evidence" value="ECO:0007669"/>
    <property type="project" value="TreeGrafter"/>
</dbReference>
<evidence type="ECO:0000256" key="4">
    <source>
        <dbReference type="ARBA" id="ARBA00022833"/>
    </source>
</evidence>
<evidence type="ECO:0000256" key="6">
    <source>
        <dbReference type="PROSITE-ProRule" id="PRU00546"/>
    </source>
</evidence>
<dbReference type="GO" id="GO:0051082">
    <property type="term" value="F:unfolded protein binding"/>
    <property type="evidence" value="ECO:0007669"/>
    <property type="project" value="InterPro"/>
</dbReference>
<dbReference type="PRINTS" id="PR00625">
    <property type="entry name" value="JDOMAIN"/>
</dbReference>
<dbReference type="Pfam" id="PF00684">
    <property type="entry name" value="DnaJ_CXXCXGXG"/>
    <property type="match status" value="1"/>
</dbReference>
<comment type="caution">
    <text evidence="10">The sequence shown here is derived from an EMBL/GenBank/DDBJ whole genome shotgun (WGS) entry which is preliminary data.</text>
</comment>
<organism evidence="10 11">
    <name type="scientific">Danionella cerebrum</name>
    <dbReference type="NCBI Taxonomy" id="2873325"/>
    <lineage>
        <taxon>Eukaryota</taxon>
        <taxon>Metazoa</taxon>
        <taxon>Chordata</taxon>
        <taxon>Craniata</taxon>
        <taxon>Vertebrata</taxon>
        <taxon>Euteleostomi</taxon>
        <taxon>Actinopterygii</taxon>
        <taxon>Neopterygii</taxon>
        <taxon>Teleostei</taxon>
        <taxon>Ostariophysi</taxon>
        <taxon>Cypriniformes</taxon>
        <taxon>Danionidae</taxon>
        <taxon>Danioninae</taxon>
        <taxon>Danionella</taxon>
    </lineage>
</organism>
<evidence type="ECO:0000256" key="2">
    <source>
        <dbReference type="ARBA" id="ARBA00022737"/>
    </source>
</evidence>
<dbReference type="PROSITE" id="PS50076">
    <property type="entry name" value="DNAJ_2"/>
    <property type="match status" value="1"/>
</dbReference>
<dbReference type="CDD" id="cd10719">
    <property type="entry name" value="DnaJ_zf"/>
    <property type="match status" value="1"/>
</dbReference>
<dbReference type="GO" id="GO:0007005">
    <property type="term" value="P:mitochondrion organization"/>
    <property type="evidence" value="ECO:0007669"/>
    <property type="project" value="TreeGrafter"/>
</dbReference>
<dbReference type="SMART" id="SM00271">
    <property type="entry name" value="DnaJ"/>
    <property type="match status" value="1"/>
</dbReference>
<keyword evidence="4 6" id="KW-0862">Zinc</keyword>
<evidence type="ECO:0000313" key="11">
    <source>
        <dbReference type="Proteomes" id="UP000316079"/>
    </source>
</evidence>
<dbReference type="GO" id="GO:0009408">
    <property type="term" value="P:response to heat"/>
    <property type="evidence" value="ECO:0007669"/>
    <property type="project" value="InterPro"/>
</dbReference>
<feature type="domain" description="J" evidence="8">
    <location>
        <begin position="85"/>
        <end position="150"/>
    </location>
</feature>
<dbReference type="InterPro" id="IPR008971">
    <property type="entry name" value="HSP40/DnaJ_pept-bd"/>
</dbReference>
<evidence type="ECO:0000259" key="9">
    <source>
        <dbReference type="PROSITE" id="PS51188"/>
    </source>
</evidence>
<dbReference type="SUPFAM" id="SSF57938">
    <property type="entry name" value="DnaJ/Hsp40 cysteine-rich domain"/>
    <property type="match status" value="1"/>
</dbReference>
<dbReference type="GO" id="GO:0005524">
    <property type="term" value="F:ATP binding"/>
    <property type="evidence" value="ECO:0007669"/>
    <property type="project" value="InterPro"/>
</dbReference>
<dbReference type="EMBL" id="SRMA01025208">
    <property type="protein sequence ID" value="TRY97823.1"/>
    <property type="molecule type" value="Genomic_DNA"/>
</dbReference>
<keyword evidence="3 6" id="KW-0863">Zinc-finger</keyword>
<dbReference type="CDD" id="cd06257">
    <property type="entry name" value="DnaJ"/>
    <property type="match status" value="1"/>
</dbReference>
<keyword evidence="5" id="KW-0143">Chaperone</keyword>
<feature type="region of interest" description="Disordered" evidence="7">
    <location>
        <begin position="426"/>
        <end position="458"/>
    </location>
</feature>
<dbReference type="InterPro" id="IPR036410">
    <property type="entry name" value="HSP_DnaJ_Cys-rich_dom_sf"/>
</dbReference>
<dbReference type="InterPro" id="IPR001623">
    <property type="entry name" value="DnaJ_domain"/>
</dbReference>
<dbReference type="GO" id="GO:0005739">
    <property type="term" value="C:mitochondrion"/>
    <property type="evidence" value="ECO:0007669"/>
    <property type="project" value="TreeGrafter"/>
</dbReference>
<reference evidence="10 11" key="1">
    <citation type="journal article" date="2019" name="Sci. Data">
        <title>Hybrid genome assembly and annotation of Danionella translucida.</title>
        <authorList>
            <person name="Kadobianskyi M."/>
            <person name="Schulze L."/>
            <person name="Schuelke M."/>
            <person name="Judkewitz B."/>
        </authorList>
    </citation>
    <scope>NUCLEOTIDE SEQUENCE [LARGE SCALE GENOMIC DNA]</scope>
    <source>
        <strain evidence="10 11">Bolton</strain>
    </source>
</reference>
<dbReference type="InterPro" id="IPR036869">
    <property type="entry name" value="J_dom_sf"/>
</dbReference>
<keyword evidence="2" id="KW-0677">Repeat</keyword>
<evidence type="ECO:0000313" key="10">
    <source>
        <dbReference type="EMBL" id="TRY97823.1"/>
    </source>
</evidence>
<dbReference type="Gene3D" id="1.10.287.110">
    <property type="entry name" value="DnaJ domain"/>
    <property type="match status" value="1"/>
</dbReference>
<evidence type="ECO:0000256" key="7">
    <source>
        <dbReference type="SAM" id="MobiDB-lite"/>
    </source>
</evidence>
<evidence type="ECO:0000259" key="8">
    <source>
        <dbReference type="PROSITE" id="PS50076"/>
    </source>
</evidence>
<dbReference type="InterPro" id="IPR051938">
    <property type="entry name" value="Apopto_cytoskel_mod"/>
</dbReference>
<dbReference type="Gene3D" id="2.60.260.20">
    <property type="entry name" value="Urease metallochaperone UreE, N-terminal domain"/>
    <property type="match status" value="2"/>
</dbReference>
<gene>
    <name evidence="10" type="ORF">DNTS_014957</name>
</gene>
<dbReference type="PANTHER" id="PTHR44145">
    <property type="entry name" value="DNAJ HOMOLOG SUBFAMILY A MEMBER 3, MITOCHONDRIAL"/>
    <property type="match status" value="1"/>
</dbReference>
<feature type="non-terminal residue" evidence="10">
    <location>
        <position position="1"/>
    </location>
</feature>
<dbReference type="HAMAP" id="MF_01152">
    <property type="entry name" value="DnaJ"/>
    <property type="match status" value="1"/>
</dbReference>
<dbReference type="PANTHER" id="PTHR44145:SF3">
    <property type="entry name" value="DNAJ HOMOLOG SUBFAMILY A MEMBER 3, MITOCHONDRIAL"/>
    <property type="match status" value="1"/>
</dbReference>
<keyword evidence="11" id="KW-1185">Reference proteome</keyword>
<dbReference type="SUPFAM" id="SSF49493">
    <property type="entry name" value="HSP40/DnaJ peptide-binding domain"/>
    <property type="match status" value="1"/>
</dbReference>
<dbReference type="GO" id="GO:0006457">
    <property type="term" value="P:protein folding"/>
    <property type="evidence" value="ECO:0007669"/>
    <property type="project" value="InterPro"/>
</dbReference>
<dbReference type="AlphaFoldDB" id="A0A553R6M6"/>
<feature type="domain" description="CR-type" evidence="9">
    <location>
        <begin position="211"/>
        <end position="289"/>
    </location>
</feature>
<protein>
    <recommendedName>
        <fullName evidence="12">J domain-containing protein</fullName>
    </recommendedName>
</protein>
<dbReference type="SUPFAM" id="SSF46565">
    <property type="entry name" value="Chaperone J-domain"/>
    <property type="match status" value="1"/>
</dbReference>
<dbReference type="Proteomes" id="UP000316079">
    <property type="component" value="Unassembled WGS sequence"/>
</dbReference>
<dbReference type="CDD" id="cd10747">
    <property type="entry name" value="DnaJ_C"/>
    <property type="match status" value="1"/>
</dbReference>
<feature type="zinc finger region" description="CR-type" evidence="6">
    <location>
        <begin position="211"/>
        <end position="289"/>
    </location>
</feature>
<evidence type="ECO:0008006" key="12">
    <source>
        <dbReference type="Google" id="ProtNLM"/>
    </source>
</evidence>
<dbReference type="Pfam" id="PF01556">
    <property type="entry name" value="DnaJ_C"/>
    <property type="match status" value="1"/>
</dbReference>
<dbReference type="GO" id="GO:0008270">
    <property type="term" value="F:zinc ion binding"/>
    <property type="evidence" value="ECO:0007669"/>
    <property type="project" value="UniProtKB-KW"/>
</dbReference>
<dbReference type="OrthoDB" id="10256793at2759"/>
<dbReference type="PROSITE" id="PS51188">
    <property type="entry name" value="ZF_CR"/>
    <property type="match status" value="1"/>
</dbReference>
<dbReference type="GO" id="GO:0031072">
    <property type="term" value="F:heat shock protein binding"/>
    <property type="evidence" value="ECO:0007669"/>
    <property type="project" value="InterPro"/>
</dbReference>
<evidence type="ECO:0000256" key="3">
    <source>
        <dbReference type="ARBA" id="ARBA00022771"/>
    </source>
</evidence>
<sequence length="471" mass="52587">AASCACWVSGTFSGIRSNLALLNSLGHRGNWALSKCRTRRYTTGVNFDCMRHKGHVTLKSTSALRSHCVLSSRSFHTTSGCHQRDFYEVLGISRTASQKEIKKAYYQLAKKYHPDTNPDDPDATNKFAELALAYETLSDELKKKQYDTYGSTGASSAGQQWRARPTVDPDELFRKIFGDFAAGHGFGDGNSMFDQIPQFVMELTFMEAAKGANKQMNFQIDLECTRCRGKGYEPGTKVGSCYYCHGTGLESLDKGPLTMRTPCRRCGGRGFIIITPCLLCGGSGLGKKKKKIIVAVPAGVADGQSLKVPVETKYISVLFRVEKSPEFHRDGADIHSDVYISVAQAILGGNAKVQGLYSTINIAIPPGIQTDQKIKLEGKGIPLFNNYGYGDHYVYIKLKVPKKLTRRQRKLLSSFAEDEKDVEGTVNGITRSSCEHYEEEDEPETNSRQKRDEEHEKREEGFFYRLKKMFM</sequence>
<dbReference type="PROSITE" id="PS00636">
    <property type="entry name" value="DNAJ_1"/>
    <property type="match status" value="1"/>
</dbReference>
<keyword evidence="1 6" id="KW-0479">Metal-binding</keyword>
<dbReference type="InterPro" id="IPR001305">
    <property type="entry name" value="HSP_DnaJ_Cys-rich_dom"/>
</dbReference>
<feature type="compositionally biased region" description="Basic and acidic residues" evidence="7">
    <location>
        <begin position="445"/>
        <end position="458"/>
    </location>
</feature>
<accession>A0A553R6M6</accession>
<dbReference type="Pfam" id="PF00226">
    <property type="entry name" value="DnaJ"/>
    <property type="match status" value="1"/>
</dbReference>
<evidence type="ECO:0000256" key="1">
    <source>
        <dbReference type="ARBA" id="ARBA00022723"/>
    </source>
</evidence>
<dbReference type="STRING" id="623744.A0A553R6M6"/>
<dbReference type="FunFam" id="2.60.260.20:FF:000005">
    <property type="entry name" value="Chaperone protein dnaJ 1, mitochondrial"/>
    <property type="match status" value="1"/>
</dbReference>
<dbReference type="InterPro" id="IPR002939">
    <property type="entry name" value="DnaJ_C"/>
</dbReference>
<dbReference type="GO" id="GO:0019901">
    <property type="term" value="F:protein kinase binding"/>
    <property type="evidence" value="ECO:0007669"/>
    <property type="project" value="TreeGrafter"/>
</dbReference>
<evidence type="ECO:0000256" key="5">
    <source>
        <dbReference type="ARBA" id="ARBA00023186"/>
    </source>
</evidence>
<proteinExistence type="inferred from homology"/>